<evidence type="ECO:0000313" key="3">
    <source>
        <dbReference type="Proteomes" id="UP001059610"/>
    </source>
</evidence>
<proteinExistence type="predicted"/>
<keyword evidence="1" id="KW-1133">Transmembrane helix</keyword>
<gene>
    <name evidence="2" type="ORF">SOASR032_30900</name>
</gene>
<reference evidence="2" key="1">
    <citation type="submission" date="2022-06" db="EMBL/GenBank/DDBJ databases">
        <title>Draft genome sequences of Pragia fontium str. JCM24417.</title>
        <authorList>
            <person name="Wakabayashi Y."/>
            <person name="Kojima K."/>
        </authorList>
    </citation>
    <scope>NUCLEOTIDE SEQUENCE</scope>
    <source>
        <strain evidence="2">JCM 24417</strain>
    </source>
</reference>
<feature type="transmembrane region" description="Helical" evidence="1">
    <location>
        <begin position="12"/>
        <end position="30"/>
    </location>
</feature>
<dbReference type="EMBL" id="BRLJ01000012">
    <property type="protein sequence ID" value="GKX64521.1"/>
    <property type="molecule type" value="Genomic_DNA"/>
</dbReference>
<comment type="caution">
    <text evidence="2">The sequence shown here is derived from an EMBL/GenBank/DDBJ whole genome shotgun (WGS) entry which is preliminary data.</text>
</comment>
<keyword evidence="1" id="KW-0472">Membrane</keyword>
<keyword evidence="1" id="KW-0812">Transmembrane</keyword>
<dbReference type="Pfam" id="PF06961">
    <property type="entry name" value="DUF1294"/>
    <property type="match status" value="1"/>
</dbReference>
<sequence>MSKPTHPSFDKGIMLFVAVFALVIAVSFWLGKIPVTLLFLYILSSLLAFIFYLRDKIAAKNDEWRVKESTLLWLGLIGGWPGALIAQQIYRHKTSKTKFQLLFWPTVVINCLVLAWWIIQQPMAGY</sequence>
<dbReference type="InterPro" id="IPR010718">
    <property type="entry name" value="DUF1294"/>
</dbReference>
<feature type="transmembrane region" description="Helical" evidence="1">
    <location>
        <begin position="71"/>
        <end position="90"/>
    </location>
</feature>
<feature type="transmembrane region" description="Helical" evidence="1">
    <location>
        <begin position="102"/>
        <end position="119"/>
    </location>
</feature>
<evidence type="ECO:0008006" key="4">
    <source>
        <dbReference type="Google" id="ProtNLM"/>
    </source>
</evidence>
<keyword evidence="3" id="KW-1185">Reference proteome</keyword>
<evidence type="ECO:0000256" key="1">
    <source>
        <dbReference type="SAM" id="Phobius"/>
    </source>
</evidence>
<name>A0ABQ5LLL9_9GAMM</name>
<evidence type="ECO:0000313" key="2">
    <source>
        <dbReference type="EMBL" id="GKX64521.1"/>
    </source>
</evidence>
<dbReference type="RefSeq" id="WP_261822337.1">
    <property type="nucleotide sequence ID" value="NZ_BRLJ01000012.1"/>
</dbReference>
<organism evidence="2 3">
    <name type="scientific">Pragia fontium</name>
    <dbReference type="NCBI Taxonomy" id="82985"/>
    <lineage>
        <taxon>Bacteria</taxon>
        <taxon>Pseudomonadati</taxon>
        <taxon>Pseudomonadota</taxon>
        <taxon>Gammaproteobacteria</taxon>
        <taxon>Enterobacterales</taxon>
        <taxon>Budviciaceae</taxon>
        <taxon>Pragia</taxon>
    </lineage>
</organism>
<accession>A0ABQ5LLL9</accession>
<feature type="transmembrane region" description="Helical" evidence="1">
    <location>
        <begin position="36"/>
        <end position="53"/>
    </location>
</feature>
<dbReference type="Proteomes" id="UP001059610">
    <property type="component" value="Unassembled WGS sequence"/>
</dbReference>
<protein>
    <recommendedName>
        <fullName evidence="4">DUF1294 domain-containing protein</fullName>
    </recommendedName>
</protein>